<name>A0ABS8PVC5_9BACT</name>
<gene>
    <name evidence="1" type="ORF">LQ567_19710</name>
</gene>
<dbReference type="Proteomes" id="UP001199816">
    <property type="component" value="Unassembled WGS sequence"/>
</dbReference>
<reference evidence="1 2" key="1">
    <citation type="submission" date="2021-11" db="EMBL/GenBank/DDBJ databases">
        <title>Genomic of Niabella pedocola.</title>
        <authorList>
            <person name="Wu T."/>
        </authorList>
    </citation>
    <scope>NUCLEOTIDE SEQUENCE [LARGE SCALE GENOMIC DNA]</scope>
    <source>
        <strain evidence="1 2">JCM 31011</strain>
    </source>
</reference>
<sequence>MQLKTGRCLYLSFMPPDGCGYFSIYPGSSVSRLQGTPVKLAFTPLKPELVRTKIVIKQSVIKLSDYKIFDYKGWLVA</sequence>
<evidence type="ECO:0000313" key="2">
    <source>
        <dbReference type="Proteomes" id="UP001199816"/>
    </source>
</evidence>
<dbReference type="RefSeq" id="WP_231007422.1">
    <property type="nucleotide sequence ID" value="NZ_JAJNEC010000006.1"/>
</dbReference>
<keyword evidence="2" id="KW-1185">Reference proteome</keyword>
<proteinExistence type="predicted"/>
<organism evidence="1 2">
    <name type="scientific">Niabella pedocola</name>
    <dbReference type="NCBI Taxonomy" id="1752077"/>
    <lineage>
        <taxon>Bacteria</taxon>
        <taxon>Pseudomonadati</taxon>
        <taxon>Bacteroidota</taxon>
        <taxon>Chitinophagia</taxon>
        <taxon>Chitinophagales</taxon>
        <taxon>Chitinophagaceae</taxon>
        <taxon>Niabella</taxon>
    </lineage>
</organism>
<evidence type="ECO:0000313" key="1">
    <source>
        <dbReference type="EMBL" id="MCD2425021.1"/>
    </source>
</evidence>
<protein>
    <submittedName>
        <fullName evidence="1">Uncharacterized protein</fullName>
    </submittedName>
</protein>
<accession>A0ABS8PVC5</accession>
<dbReference type="EMBL" id="JAJNEC010000006">
    <property type="protein sequence ID" value="MCD2425021.1"/>
    <property type="molecule type" value="Genomic_DNA"/>
</dbReference>
<comment type="caution">
    <text evidence="1">The sequence shown here is derived from an EMBL/GenBank/DDBJ whole genome shotgun (WGS) entry which is preliminary data.</text>
</comment>